<reference evidence="2" key="1">
    <citation type="submission" date="2017-02" db="UniProtKB">
        <authorList>
            <consortium name="WormBaseParasite"/>
        </authorList>
    </citation>
    <scope>IDENTIFICATION</scope>
</reference>
<name>A0A0M3HVU7_ASCLU</name>
<protein>
    <submittedName>
        <fullName evidence="2">DDE_Tnp_1_7 domain-containing protein</fullName>
    </submittedName>
</protein>
<organism evidence="1 2">
    <name type="scientific">Ascaris lumbricoides</name>
    <name type="common">Giant roundworm</name>
    <dbReference type="NCBI Taxonomy" id="6252"/>
    <lineage>
        <taxon>Eukaryota</taxon>
        <taxon>Metazoa</taxon>
        <taxon>Ecdysozoa</taxon>
        <taxon>Nematoda</taxon>
        <taxon>Chromadorea</taxon>
        <taxon>Rhabditida</taxon>
        <taxon>Spirurina</taxon>
        <taxon>Ascaridomorpha</taxon>
        <taxon>Ascaridoidea</taxon>
        <taxon>Ascarididae</taxon>
        <taxon>Ascaris</taxon>
    </lineage>
</organism>
<proteinExistence type="predicted"/>
<evidence type="ECO:0000313" key="1">
    <source>
        <dbReference type="Proteomes" id="UP000036681"/>
    </source>
</evidence>
<sequence>MSQRTGHMVLHFYELCLSTGGCERLLFSHLRGNVVRDITEYQHSHRPHPADPAAPWCALGTSFSSGTTKRRPKRLFVHSTESARQDRGTFYNQMLMEMCKRQQLIKADYNKPVARATAKHLVDTTPDYQGAATYLDGIIIVRCTAEEH</sequence>
<dbReference type="Proteomes" id="UP000036681">
    <property type="component" value="Unplaced"/>
</dbReference>
<dbReference type="AlphaFoldDB" id="A0A0M3HVU7"/>
<evidence type="ECO:0000313" key="2">
    <source>
        <dbReference type="WBParaSite" id="ALUE_0000714401-mRNA-1"/>
    </source>
</evidence>
<keyword evidence="1" id="KW-1185">Reference proteome</keyword>
<accession>A0A0M3HVU7</accession>
<dbReference type="WBParaSite" id="ALUE_0000714401-mRNA-1">
    <property type="protein sequence ID" value="ALUE_0000714401-mRNA-1"/>
    <property type="gene ID" value="ALUE_0000714401"/>
</dbReference>